<sequence>MAKKVHRFWSGDCGQRLAGRRENTHCVMTETPQKDPSPEFQVHRFQSGDYHRRLSGRRENTHGVATETPLKEPSPELQELLLQSVEGFFSITSPLRLDAAFIRRAIFLVLSVTCHPVTKLI</sequence>
<keyword evidence="2" id="KW-1185">Reference proteome</keyword>
<name>A0AAV7QKL1_PLEWA</name>
<organism evidence="1 2">
    <name type="scientific">Pleurodeles waltl</name>
    <name type="common">Iberian ribbed newt</name>
    <dbReference type="NCBI Taxonomy" id="8319"/>
    <lineage>
        <taxon>Eukaryota</taxon>
        <taxon>Metazoa</taxon>
        <taxon>Chordata</taxon>
        <taxon>Craniata</taxon>
        <taxon>Vertebrata</taxon>
        <taxon>Euteleostomi</taxon>
        <taxon>Amphibia</taxon>
        <taxon>Batrachia</taxon>
        <taxon>Caudata</taxon>
        <taxon>Salamandroidea</taxon>
        <taxon>Salamandridae</taxon>
        <taxon>Pleurodelinae</taxon>
        <taxon>Pleurodeles</taxon>
    </lineage>
</organism>
<proteinExistence type="predicted"/>
<comment type="caution">
    <text evidence="1">The sequence shown here is derived from an EMBL/GenBank/DDBJ whole genome shotgun (WGS) entry which is preliminary data.</text>
</comment>
<gene>
    <name evidence="1" type="ORF">NDU88_007383</name>
</gene>
<reference evidence="1" key="1">
    <citation type="journal article" date="2022" name="bioRxiv">
        <title>Sequencing and chromosome-scale assembly of the giantPleurodeles waltlgenome.</title>
        <authorList>
            <person name="Brown T."/>
            <person name="Elewa A."/>
            <person name="Iarovenko S."/>
            <person name="Subramanian E."/>
            <person name="Araus A.J."/>
            <person name="Petzold A."/>
            <person name="Susuki M."/>
            <person name="Suzuki K.-i.T."/>
            <person name="Hayashi T."/>
            <person name="Toyoda A."/>
            <person name="Oliveira C."/>
            <person name="Osipova E."/>
            <person name="Leigh N.D."/>
            <person name="Simon A."/>
            <person name="Yun M.H."/>
        </authorList>
    </citation>
    <scope>NUCLEOTIDE SEQUENCE</scope>
    <source>
        <strain evidence="1">20211129_DDA</strain>
        <tissue evidence="1">Liver</tissue>
    </source>
</reference>
<evidence type="ECO:0000313" key="2">
    <source>
        <dbReference type="Proteomes" id="UP001066276"/>
    </source>
</evidence>
<protein>
    <submittedName>
        <fullName evidence="1">Uncharacterized protein</fullName>
    </submittedName>
</protein>
<dbReference type="AlphaFoldDB" id="A0AAV7QKL1"/>
<dbReference type="Proteomes" id="UP001066276">
    <property type="component" value="Chromosome 6"/>
</dbReference>
<accession>A0AAV7QKL1</accession>
<dbReference type="EMBL" id="JANPWB010000010">
    <property type="protein sequence ID" value="KAJ1141046.1"/>
    <property type="molecule type" value="Genomic_DNA"/>
</dbReference>
<evidence type="ECO:0000313" key="1">
    <source>
        <dbReference type="EMBL" id="KAJ1141046.1"/>
    </source>
</evidence>